<accession>A0A392VNU4</accession>
<organism evidence="3 4">
    <name type="scientific">Trifolium medium</name>
    <dbReference type="NCBI Taxonomy" id="97028"/>
    <lineage>
        <taxon>Eukaryota</taxon>
        <taxon>Viridiplantae</taxon>
        <taxon>Streptophyta</taxon>
        <taxon>Embryophyta</taxon>
        <taxon>Tracheophyta</taxon>
        <taxon>Spermatophyta</taxon>
        <taxon>Magnoliopsida</taxon>
        <taxon>eudicotyledons</taxon>
        <taxon>Gunneridae</taxon>
        <taxon>Pentapetalae</taxon>
        <taxon>rosids</taxon>
        <taxon>fabids</taxon>
        <taxon>Fabales</taxon>
        <taxon>Fabaceae</taxon>
        <taxon>Papilionoideae</taxon>
        <taxon>50 kb inversion clade</taxon>
        <taxon>NPAAA clade</taxon>
        <taxon>Hologalegina</taxon>
        <taxon>IRL clade</taxon>
        <taxon>Trifolieae</taxon>
        <taxon>Trifolium</taxon>
    </lineage>
</organism>
<protein>
    <submittedName>
        <fullName evidence="3">Uncharacterized protein</fullName>
    </submittedName>
</protein>
<reference evidence="3 4" key="1">
    <citation type="journal article" date="2018" name="Front. Plant Sci.">
        <title>Red Clover (Trifolium pratense) and Zigzag Clover (T. medium) - A Picture of Genomic Similarities and Differences.</title>
        <authorList>
            <person name="Dluhosova J."/>
            <person name="Istvanek J."/>
            <person name="Nedelnik J."/>
            <person name="Repkova J."/>
        </authorList>
    </citation>
    <scope>NUCLEOTIDE SEQUENCE [LARGE SCALE GENOMIC DNA]</scope>
    <source>
        <strain evidence="4">cv. 10/8</strain>
        <tissue evidence="3">Leaf</tissue>
    </source>
</reference>
<keyword evidence="4" id="KW-1185">Reference proteome</keyword>
<keyword evidence="2" id="KW-1133">Transmembrane helix</keyword>
<feature type="coiled-coil region" evidence="1">
    <location>
        <begin position="39"/>
        <end position="68"/>
    </location>
</feature>
<dbReference type="AlphaFoldDB" id="A0A392VNU4"/>
<feature type="transmembrane region" description="Helical" evidence="2">
    <location>
        <begin position="6"/>
        <end position="25"/>
    </location>
</feature>
<evidence type="ECO:0000256" key="2">
    <source>
        <dbReference type="SAM" id="Phobius"/>
    </source>
</evidence>
<evidence type="ECO:0000313" key="3">
    <source>
        <dbReference type="EMBL" id="MCI89557.1"/>
    </source>
</evidence>
<feature type="non-terminal residue" evidence="3">
    <location>
        <position position="70"/>
    </location>
</feature>
<keyword evidence="2" id="KW-0472">Membrane</keyword>
<evidence type="ECO:0000313" key="4">
    <source>
        <dbReference type="Proteomes" id="UP000265520"/>
    </source>
</evidence>
<dbReference type="Proteomes" id="UP000265520">
    <property type="component" value="Unassembled WGS sequence"/>
</dbReference>
<comment type="caution">
    <text evidence="3">The sequence shown here is derived from an EMBL/GenBank/DDBJ whole genome shotgun (WGS) entry which is preliminary data.</text>
</comment>
<name>A0A392VNU4_9FABA</name>
<proteinExistence type="predicted"/>
<sequence>MALYAEIGYPIITGAAVLLLIAAQFKVARNFYLRINGGAEEAEKKAAEVEARKKAEEVEAKKKAEEEAHN</sequence>
<keyword evidence="1" id="KW-0175">Coiled coil</keyword>
<evidence type="ECO:0000256" key="1">
    <source>
        <dbReference type="SAM" id="Coils"/>
    </source>
</evidence>
<dbReference type="EMBL" id="LXQA011222530">
    <property type="protein sequence ID" value="MCI89557.1"/>
    <property type="molecule type" value="Genomic_DNA"/>
</dbReference>
<keyword evidence="2" id="KW-0812">Transmembrane</keyword>